<organism evidence="1 2">
    <name type="scientific">Candidatus Bipolaricaulis anaerobius</name>
    <dbReference type="NCBI Taxonomy" id="2026885"/>
    <lineage>
        <taxon>Bacteria</taxon>
        <taxon>Candidatus Bipolaricaulota</taxon>
        <taxon>Candidatus Bipolaricaulia</taxon>
        <taxon>Candidatus Bipolaricaulales</taxon>
        <taxon>Candidatus Bipolaricaulaceae</taxon>
        <taxon>Candidatus Bipolaricaulis</taxon>
    </lineage>
</organism>
<evidence type="ECO:0000313" key="1">
    <source>
        <dbReference type="EMBL" id="SQD93201.1"/>
    </source>
</evidence>
<name>A0A2X3KKR2_9BACT</name>
<gene>
    <name evidence="1" type="ORF">BARAN1_1179</name>
</gene>
<proteinExistence type="predicted"/>
<dbReference type="RefSeq" id="WP_122031600.1">
    <property type="nucleotide sequence ID" value="NZ_LS483254.1"/>
</dbReference>
<dbReference type="AlphaFoldDB" id="A0A2X3KKR2"/>
<dbReference type="EMBL" id="LS483254">
    <property type="protein sequence ID" value="SQD93201.1"/>
    <property type="molecule type" value="Genomic_DNA"/>
</dbReference>
<evidence type="ECO:0000313" key="2">
    <source>
        <dbReference type="Proteomes" id="UP000249818"/>
    </source>
</evidence>
<sequence length="71" mass="7669">MVRLLAALIGFSIGYAWVRRRAVATFRRRLHRQGVPAAEAAVLTSDYREAFPLSALASGIGRPSSRPADGS</sequence>
<dbReference type="KEGG" id="bana:BARAN1_1179"/>
<accession>A0A2X3KKR2</accession>
<reference evidence="2" key="1">
    <citation type="submission" date="2018-05" db="EMBL/GenBank/DDBJ databases">
        <authorList>
            <person name="Hao L."/>
        </authorList>
    </citation>
    <scope>NUCLEOTIDE SEQUENCE [LARGE SCALE GENOMIC DNA]</scope>
</reference>
<protein>
    <submittedName>
        <fullName evidence="1">Uncharacterized protein</fullName>
    </submittedName>
</protein>
<dbReference type="Proteomes" id="UP000249818">
    <property type="component" value="Chromosome BARAN1"/>
</dbReference>
<keyword evidence="2" id="KW-1185">Reference proteome</keyword>